<evidence type="ECO:0008006" key="5">
    <source>
        <dbReference type="Google" id="ProtNLM"/>
    </source>
</evidence>
<evidence type="ECO:0000256" key="2">
    <source>
        <dbReference type="SAM" id="MobiDB-lite"/>
    </source>
</evidence>
<evidence type="ECO:0000313" key="3">
    <source>
        <dbReference type="EMBL" id="KAF1912314.1"/>
    </source>
</evidence>
<dbReference type="GO" id="GO:0031145">
    <property type="term" value="P:anaphase-promoting complex-dependent catabolic process"/>
    <property type="evidence" value="ECO:0007669"/>
    <property type="project" value="InterPro"/>
</dbReference>
<keyword evidence="4" id="KW-1185">Reference proteome</keyword>
<organism evidence="3 4">
    <name type="scientific">Ampelomyces quisqualis</name>
    <name type="common">Powdery mildew agent</name>
    <dbReference type="NCBI Taxonomy" id="50730"/>
    <lineage>
        <taxon>Eukaryota</taxon>
        <taxon>Fungi</taxon>
        <taxon>Dikarya</taxon>
        <taxon>Ascomycota</taxon>
        <taxon>Pezizomycotina</taxon>
        <taxon>Dothideomycetes</taxon>
        <taxon>Pleosporomycetidae</taxon>
        <taxon>Pleosporales</taxon>
        <taxon>Pleosporineae</taxon>
        <taxon>Phaeosphaeriaceae</taxon>
        <taxon>Ampelomyces</taxon>
    </lineage>
</organism>
<reference evidence="3" key="1">
    <citation type="journal article" date="2020" name="Stud. Mycol.">
        <title>101 Dothideomycetes genomes: a test case for predicting lifestyles and emergence of pathogens.</title>
        <authorList>
            <person name="Haridas S."/>
            <person name="Albert R."/>
            <person name="Binder M."/>
            <person name="Bloem J."/>
            <person name="Labutti K."/>
            <person name="Salamov A."/>
            <person name="Andreopoulos B."/>
            <person name="Baker S."/>
            <person name="Barry K."/>
            <person name="Bills G."/>
            <person name="Bluhm B."/>
            <person name="Cannon C."/>
            <person name="Castanera R."/>
            <person name="Culley D."/>
            <person name="Daum C."/>
            <person name="Ezra D."/>
            <person name="Gonzalez J."/>
            <person name="Henrissat B."/>
            <person name="Kuo A."/>
            <person name="Liang C."/>
            <person name="Lipzen A."/>
            <person name="Lutzoni F."/>
            <person name="Magnuson J."/>
            <person name="Mondo S."/>
            <person name="Nolan M."/>
            <person name="Ohm R."/>
            <person name="Pangilinan J."/>
            <person name="Park H.-J."/>
            <person name="Ramirez L."/>
            <person name="Alfaro M."/>
            <person name="Sun H."/>
            <person name="Tritt A."/>
            <person name="Yoshinaga Y."/>
            <person name="Zwiers L.-H."/>
            <person name="Turgeon B."/>
            <person name="Goodwin S."/>
            <person name="Spatafora J."/>
            <person name="Crous P."/>
            <person name="Grigoriev I."/>
        </authorList>
    </citation>
    <scope>NUCLEOTIDE SEQUENCE</scope>
    <source>
        <strain evidence="3">HMLAC05119</strain>
    </source>
</reference>
<dbReference type="GO" id="GO:0005680">
    <property type="term" value="C:anaphase-promoting complex"/>
    <property type="evidence" value="ECO:0007669"/>
    <property type="project" value="InterPro"/>
</dbReference>
<dbReference type="AlphaFoldDB" id="A0A6A5QCT9"/>
<gene>
    <name evidence="3" type="ORF">BDU57DRAFT_542159</name>
</gene>
<dbReference type="OrthoDB" id="3780941at2759"/>
<dbReference type="EMBL" id="ML979140">
    <property type="protein sequence ID" value="KAF1912314.1"/>
    <property type="molecule type" value="Genomic_DNA"/>
</dbReference>
<feature type="region of interest" description="Disordered" evidence="2">
    <location>
        <begin position="147"/>
        <end position="192"/>
    </location>
</feature>
<keyword evidence="1" id="KW-0833">Ubl conjugation pathway</keyword>
<sequence>MVNFSANGPCLGAQGSGPETHVCPAFTPQPYLSLVTTLFEQLLSRAYPVAGFLIVSSCQQQLSLSYTSPSANIAAFQPPPPAPASCTITRPSHSLTPITLIFWNFWSSFVRHNRTRPLLTMLRRPATTIQLTAADVEQYEANRQRKLWEQQQGQLQASSQSTDASDKTKEQAAPSVHMKSKKDRIMGGGRAN</sequence>
<accession>A0A6A5QCT9</accession>
<evidence type="ECO:0000313" key="4">
    <source>
        <dbReference type="Proteomes" id="UP000800096"/>
    </source>
</evidence>
<proteinExistence type="predicted"/>
<dbReference type="InterPro" id="IPR018860">
    <property type="entry name" value="APC_suCDC26"/>
</dbReference>
<protein>
    <recommendedName>
        <fullName evidence="5">Anaphase-promoting complex, subunit CDC26</fullName>
    </recommendedName>
</protein>
<dbReference type="Proteomes" id="UP000800096">
    <property type="component" value="Unassembled WGS sequence"/>
</dbReference>
<feature type="compositionally biased region" description="Low complexity" evidence="2">
    <location>
        <begin position="150"/>
        <end position="161"/>
    </location>
</feature>
<name>A0A6A5QCT9_AMPQU</name>
<dbReference type="Pfam" id="PF10471">
    <property type="entry name" value="ANAPC_CDC26"/>
    <property type="match status" value="1"/>
</dbReference>
<evidence type="ECO:0000256" key="1">
    <source>
        <dbReference type="ARBA" id="ARBA00022786"/>
    </source>
</evidence>